<dbReference type="OrthoDB" id="10573561at2759"/>
<proteinExistence type="predicted"/>
<evidence type="ECO:0000313" key="2">
    <source>
        <dbReference type="EMBL" id="CAE7267812.1"/>
    </source>
</evidence>
<name>A0A812MUT7_9DINO</name>
<comment type="caution">
    <text evidence="2">The sequence shown here is derived from an EMBL/GenBank/DDBJ whole genome shotgun (WGS) entry which is preliminary data.</text>
</comment>
<accession>A0A812MUT7</accession>
<organism evidence="2 3">
    <name type="scientific">Symbiodinium necroappetens</name>
    <dbReference type="NCBI Taxonomy" id="1628268"/>
    <lineage>
        <taxon>Eukaryota</taxon>
        <taxon>Sar</taxon>
        <taxon>Alveolata</taxon>
        <taxon>Dinophyceae</taxon>
        <taxon>Suessiales</taxon>
        <taxon>Symbiodiniaceae</taxon>
        <taxon>Symbiodinium</taxon>
    </lineage>
</organism>
<feature type="region of interest" description="Disordered" evidence="1">
    <location>
        <begin position="450"/>
        <end position="475"/>
    </location>
</feature>
<reference evidence="2" key="1">
    <citation type="submission" date="2021-02" db="EMBL/GenBank/DDBJ databases">
        <authorList>
            <person name="Dougan E. K."/>
            <person name="Rhodes N."/>
            <person name="Thang M."/>
            <person name="Chan C."/>
        </authorList>
    </citation>
    <scope>NUCLEOTIDE SEQUENCE</scope>
</reference>
<evidence type="ECO:0008006" key="4">
    <source>
        <dbReference type="Google" id="ProtNLM"/>
    </source>
</evidence>
<keyword evidence="3" id="KW-1185">Reference proteome</keyword>
<evidence type="ECO:0000313" key="3">
    <source>
        <dbReference type="Proteomes" id="UP000601435"/>
    </source>
</evidence>
<sequence>MDKTFFKLQSQLEPMTIEASITTLAISSGSDSLLECKQKEAEAELALLQCWGGEDPMELEALQGDKKQTDDKDHPPLMEPRKFQRRETKGGNQRLDFILFFKKASKVSLLPMFIRKSEHWRDLKNQKQVFLPPVEGEALLQIPYLVFNSEGSMPLGGVPDGAMSRSIADQNGYEVWRTLTMQMQPSSRQRQSALVAQLSTVCFDTAKMLSEKVTHYEEIIAEYQRISSLKFSEDLRITTLAQAAPSALQVQLHMSLNSETAYAKLREQILAYERSATRWQVSSTLTLPTTTTSAQGQPSDTSGPMDVDRVEKKGKGKKGKDKRCKGDPKGKVNGKGGGKGDATAKPKAKPKAECWHCGKTGPCARDCRSNAKGKGNGKVQQVAQTEDRPCHLLRQAPPRPLAQLYEQFGESACHDPSNENREPSAQSILDTGVDASMALESMREMGAAVGRNTSLPRLMRRPDAQGNAIPTHSPI</sequence>
<dbReference type="AlphaFoldDB" id="A0A812MUT7"/>
<dbReference type="EMBL" id="CAJNJA010011193">
    <property type="protein sequence ID" value="CAE7267812.1"/>
    <property type="molecule type" value="Genomic_DNA"/>
</dbReference>
<feature type="region of interest" description="Disordered" evidence="1">
    <location>
        <begin position="287"/>
        <end position="350"/>
    </location>
</feature>
<dbReference type="Proteomes" id="UP000601435">
    <property type="component" value="Unassembled WGS sequence"/>
</dbReference>
<gene>
    <name evidence="2" type="ORF">SNEC2469_LOCUS6350</name>
</gene>
<feature type="compositionally biased region" description="Basic residues" evidence="1">
    <location>
        <begin position="314"/>
        <end position="323"/>
    </location>
</feature>
<protein>
    <recommendedName>
        <fullName evidence="4">CCHC-type domain-containing protein</fullName>
    </recommendedName>
</protein>
<evidence type="ECO:0000256" key="1">
    <source>
        <dbReference type="SAM" id="MobiDB-lite"/>
    </source>
</evidence>